<name>A0AAX3ZR21_STRRO</name>
<dbReference type="AlphaFoldDB" id="A0AAX3ZR21"/>
<dbReference type="Gene3D" id="1.25.40.10">
    <property type="entry name" value="Tetratricopeptide repeat domain"/>
    <property type="match status" value="1"/>
</dbReference>
<evidence type="ECO:0000313" key="2">
    <source>
        <dbReference type="Proteomes" id="UP001231701"/>
    </source>
</evidence>
<sequence>MRITRTARERERQRTFARLERLYREGRYEEVEAGAQALAATSWRDRFRPVARWERQARTLATGVAVAHGRGDEVLAELETLIAELEPVDADTHVLQLVVRANRTVVLIGQERHEEAEAESLDILRAVTRLAHLTPLLRLELRVLGNLGRALCGQARHEEAEEIARGNLPRADERSAVPLCAVLMRALNGQGRYEETLAVARRFAPPPQRADSGLVDLFTGAAQLGLGRLGEAEAAARRALTDCERQLHPAHPRTREVRDLLARVTGEHPFG</sequence>
<organism evidence="1 2">
    <name type="scientific">Streptomyces rochei</name>
    <name type="common">Streptomyces parvullus</name>
    <dbReference type="NCBI Taxonomy" id="1928"/>
    <lineage>
        <taxon>Bacteria</taxon>
        <taxon>Bacillati</taxon>
        <taxon>Actinomycetota</taxon>
        <taxon>Actinomycetes</taxon>
        <taxon>Kitasatosporales</taxon>
        <taxon>Streptomycetaceae</taxon>
        <taxon>Streptomyces</taxon>
        <taxon>Streptomyces rochei group</taxon>
    </lineage>
</organism>
<accession>A0AAX3ZR21</accession>
<evidence type="ECO:0008006" key="3">
    <source>
        <dbReference type="Google" id="ProtNLM"/>
    </source>
</evidence>
<gene>
    <name evidence="1" type="ORF">P7W03_26165</name>
</gene>
<proteinExistence type="predicted"/>
<dbReference type="GeneID" id="90945591"/>
<dbReference type="Proteomes" id="UP001231701">
    <property type="component" value="Chromosome"/>
</dbReference>
<dbReference type="SUPFAM" id="SSF48452">
    <property type="entry name" value="TPR-like"/>
    <property type="match status" value="1"/>
</dbReference>
<dbReference type="InterPro" id="IPR011990">
    <property type="entry name" value="TPR-like_helical_dom_sf"/>
</dbReference>
<dbReference type="EMBL" id="CP121271">
    <property type="protein sequence ID" value="WMC88863.1"/>
    <property type="molecule type" value="Genomic_DNA"/>
</dbReference>
<dbReference type="RefSeq" id="WP_260616659.1">
    <property type="nucleotide sequence ID" value="NZ_CP121271.1"/>
</dbReference>
<evidence type="ECO:0000313" key="1">
    <source>
        <dbReference type="EMBL" id="WMC88863.1"/>
    </source>
</evidence>
<protein>
    <recommendedName>
        <fullName evidence="3">Tetratricopeptide repeat protein</fullName>
    </recommendedName>
</protein>
<reference evidence="1" key="1">
    <citation type="submission" date="2023-03" db="EMBL/GenBank/DDBJ databases">
        <title>Borrelidin-producing and root-colonizing Streptomyces rochei is a potent biopesticide for soil-borne oomycete-caused plant diseases.</title>
        <authorList>
            <person name="Zhou D."/>
            <person name="Wang X."/>
            <person name="Navarro-Munoz J.C."/>
            <person name="Li W."/>
            <person name="Li J."/>
            <person name="Jiu M."/>
            <person name="Deng S."/>
            <person name="Ye Y."/>
            <person name="Daly P."/>
            <person name="Wei L."/>
        </authorList>
    </citation>
    <scope>NUCLEOTIDE SEQUENCE</scope>
    <source>
        <strain evidence="1">JK1</strain>
    </source>
</reference>